<keyword evidence="2" id="KW-1185">Reference proteome</keyword>
<accession>A0A7G4AVW6</accession>
<evidence type="ECO:0000313" key="1">
    <source>
        <dbReference type="EMBL" id="QMP84156.1"/>
    </source>
</evidence>
<sequence length="89" mass="10163">MQKANSTGLLRYGMSMCNTESKIGESQYYAFCLDYEALKKRNLGIPNCLHCGTEPNDALVITYIYCGCDMHVKFVPCNHTVGVELWRRF</sequence>
<proteinExistence type="predicted"/>
<dbReference type="EMBL" id="MT711976">
    <property type="protein sequence ID" value="QMP84156.1"/>
    <property type="molecule type" value="Genomic_DNA"/>
</dbReference>
<protein>
    <submittedName>
        <fullName evidence="1">Uncharacterized protein</fullName>
    </submittedName>
</protein>
<dbReference type="Proteomes" id="UP000515922">
    <property type="component" value="Segment"/>
</dbReference>
<gene>
    <name evidence="1" type="ORF">HUN41_00026</name>
</gene>
<organism evidence="1 2">
    <name type="scientific">Streptomyces phage Coruscant</name>
    <dbReference type="NCBI Taxonomy" id="2739834"/>
    <lineage>
        <taxon>Viruses</taxon>
        <taxon>Duplodnaviria</taxon>
        <taxon>Heunggongvirae</taxon>
        <taxon>Uroviricota</taxon>
        <taxon>Caudoviricetes</taxon>
        <taxon>Stanwilliamsviridae</taxon>
        <taxon>Boydwoodruffvirinae</taxon>
        <taxon>Coruscantvirus</taxon>
        <taxon>Coruscantvirus coruscant</taxon>
    </lineage>
</organism>
<name>A0A7G4AVW6_9CAUD</name>
<evidence type="ECO:0000313" key="2">
    <source>
        <dbReference type="Proteomes" id="UP000515922"/>
    </source>
</evidence>
<reference evidence="1 2" key="1">
    <citation type="submission" date="2020-07" db="EMBL/GenBank/DDBJ databases">
        <title>Streptomyces phage Genome sequencing and assembly.</title>
        <authorList>
            <person name="Sharma V."/>
            <person name="Hardy A."/>
            <person name="Frunzke J."/>
        </authorList>
    </citation>
    <scope>NUCLEOTIDE SEQUENCE [LARGE SCALE GENOMIC DNA]</scope>
</reference>